<evidence type="ECO:0000313" key="15">
    <source>
        <dbReference type="EMBL" id="KKR87602.1"/>
    </source>
</evidence>
<comment type="caution">
    <text evidence="15">The sequence shown here is derived from an EMBL/GenBank/DDBJ whole genome shotgun (WGS) entry which is preliminary data.</text>
</comment>
<comment type="similarity">
    <text evidence="3">Belongs to the UMP kinase family.</text>
</comment>
<keyword evidence="9" id="KW-0418">Kinase</keyword>
<dbReference type="EMBL" id="LCAH01000002">
    <property type="protein sequence ID" value="KKR87602.1"/>
    <property type="molecule type" value="Genomic_DNA"/>
</dbReference>
<dbReference type="InterPro" id="IPR011818">
    <property type="entry name" value="Uridylate_kinase_arch/spir"/>
</dbReference>
<evidence type="ECO:0000256" key="7">
    <source>
        <dbReference type="ARBA" id="ARBA00022679"/>
    </source>
</evidence>
<keyword evidence="8" id="KW-0547">Nucleotide-binding</keyword>
<evidence type="ECO:0000256" key="13">
    <source>
        <dbReference type="ARBA" id="ARBA00047767"/>
    </source>
</evidence>
<organism evidence="15 16">
    <name type="scientific">Candidatus Uhrbacteria bacterium GW2011_GWC2_41_11</name>
    <dbReference type="NCBI Taxonomy" id="1618985"/>
    <lineage>
        <taxon>Bacteria</taxon>
        <taxon>Candidatus Uhriibacteriota</taxon>
    </lineage>
</organism>
<dbReference type="GO" id="GO:0005737">
    <property type="term" value="C:cytoplasm"/>
    <property type="evidence" value="ECO:0007669"/>
    <property type="project" value="UniProtKB-SubCell"/>
</dbReference>
<dbReference type="GO" id="GO:0005524">
    <property type="term" value="F:ATP binding"/>
    <property type="evidence" value="ECO:0007669"/>
    <property type="project" value="UniProtKB-KW"/>
</dbReference>
<dbReference type="InterPro" id="IPR036393">
    <property type="entry name" value="AceGlu_kinase-like_sf"/>
</dbReference>
<gene>
    <name evidence="15" type="ORF">UU35_C0002G0103</name>
</gene>
<feature type="domain" description="Aspartate/glutamate/uridylate kinase" evidence="14">
    <location>
        <begin position="9"/>
        <end position="210"/>
    </location>
</feature>
<sequence length="232" mass="25633">MSSISSSFFILSVGGSIVVPKEGIDVSFLKGFKRMIERYTKEGHRFVIVVGGGGTSRYYQQAAKQVGTVASDDLDWLGIHSTRLNAHLLRTVFRDIAHPVVVKDPSRPLQNWTAPVLIAAGWKPGWSTDYVAMRLAKRLHAKTVVNLSNIDRVYSKDPRKHSDAVPLDSMSWKAFRELVGNTWNPGMNTPFDPVASRLGEQIKAKVIIANGTNLKNTDRILSGKKFEGTVIG</sequence>
<evidence type="ECO:0000256" key="4">
    <source>
        <dbReference type="ARBA" id="ARBA00012899"/>
    </source>
</evidence>
<evidence type="ECO:0000256" key="12">
    <source>
        <dbReference type="ARBA" id="ARBA00032092"/>
    </source>
</evidence>
<protein>
    <recommendedName>
        <fullName evidence="5">Uridylate kinase</fullName>
        <ecNumber evidence="4">2.7.4.22</ecNumber>
    </recommendedName>
    <alternativeName>
        <fullName evidence="12">Uridine monophosphate kinase</fullName>
    </alternativeName>
</protein>
<dbReference type="NCBIfam" id="TIGR02076">
    <property type="entry name" value="pyrH_arch"/>
    <property type="match status" value="1"/>
</dbReference>
<dbReference type="PANTHER" id="PTHR42833:SF4">
    <property type="entry name" value="URIDYLATE KINASE PUMPKIN, CHLOROPLASTIC"/>
    <property type="match status" value="1"/>
</dbReference>
<name>A0A0G0XIV7_9BACT</name>
<dbReference type="Pfam" id="PF00696">
    <property type="entry name" value="AA_kinase"/>
    <property type="match status" value="1"/>
</dbReference>
<dbReference type="Proteomes" id="UP000034616">
    <property type="component" value="Unassembled WGS sequence"/>
</dbReference>
<evidence type="ECO:0000256" key="10">
    <source>
        <dbReference type="ARBA" id="ARBA00022840"/>
    </source>
</evidence>
<dbReference type="GO" id="GO:0006225">
    <property type="term" value="P:UDP biosynthetic process"/>
    <property type="evidence" value="ECO:0007669"/>
    <property type="project" value="TreeGrafter"/>
</dbReference>
<comment type="pathway">
    <text evidence="2">Pyrimidine metabolism; CTP biosynthesis via de novo pathway; UDP from UMP (UMPK route): step 1/1.</text>
</comment>
<comment type="subcellular location">
    <subcellularLocation>
        <location evidence="1">Cytoplasm</location>
    </subcellularLocation>
</comment>
<evidence type="ECO:0000256" key="9">
    <source>
        <dbReference type="ARBA" id="ARBA00022777"/>
    </source>
</evidence>
<dbReference type="UniPathway" id="UPA00159">
    <property type="reaction ID" value="UER00275"/>
</dbReference>
<accession>A0A0G0XIV7</accession>
<reference evidence="15 16" key="1">
    <citation type="journal article" date="2015" name="Nature">
        <title>rRNA introns, odd ribosomes, and small enigmatic genomes across a large radiation of phyla.</title>
        <authorList>
            <person name="Brown C.T."/>
            <person name="Hug L.A."/>
            <person name="Thomas B.C."/>
            <person name="Sharon I."/>
            <person name="Castelle C.J."/>
            <person name="Singh A."/>
            <person name="Wilkins M.J."/>
            <person name="Williams K.H."/>
            <person name="Banfield J.F."/>
        </authorList>
    </citation>
    <scope>NUCLEOTIDE SEQUENCE [LARGE SCALE GENOMIC DNA]</scope>
</reference>
<dbReference type="GO" id="GO:0033862">
    <property type="term" value="F:UMP kinase activity"/>
    <property type="evidence" value="ECO:0007669"/>
    <property type="project" value="UniProtKB-EC"/>
</dbReference>
<dbReference type="AlphaFoldDB" id="A0A0G0XIV7"/>
<dbReference type="PANTHER" id="PTHR42833">
    <property type="entry name" value="URIDYLATE KINASE"/>
    <property type="match status" value="1"/>
</dbReference>
<evidence type="ECO:0000256" key="11">
    <source>
        <dbReference type="ARBA" id="ARBA00022975"/>
    </source>
</evidence>
<dbReference type="InterPro" id="IPR011817">
    <property type="entry name" value="Uridylate_kinase"/>
</dbReference>
<keyword evidence="10" id="KW-0067">ATP-binding</keyword>
<keyword evidence="6" id="KW-0963">Cytoplasm</keyword>
<evidence type="ECO:0000256" key="8">
    <source>
        <dbReference type="ARBA" id="ARBA00022741"/>
    </source>
</evidence>
<evidence type="ECO:0000313" key="16">
    <source>
        <dbReference type="Proteomes" id="UP000034616"/>
    </source>
</evidence>
<dbReference type="InterPro" id="IPR001048">
    <property type="entry name" value="Asp/Glu/Uridylate_kinase"/>
</dbReference>
<evidence type="ECO:0000259" key="14">
    <source>
        <dbReference type="Pfam" id="PF00696"/>
    </source>
</evidence>
<dbReference type="EC" id="2.7.4.22" evidence="4"/>
<dbReference type="PATRIC" id="fig|1618985.3.peg.257"/>
<proteinExistence type="inferred from homology"/>
<keyword evidence="7" id="KW-0808">Transferase</keyword>
<evidence type="ECO:0000256" key="3">
    <source>
        <dbReference type="ARBA" id="ARBA00007614"/>
    </source>
</evidence>
<evidence type="ECO:0000256" key="6">
    <source>
        <dbReference type="ARBA" id="ARBA00022490"/>
    </source>
</evidence>
<evidence type="ECO:0000256" key="5">
    <source>
        <dbReference type="ARBA" id="ARBA00016403"/>
    </source>
</evidence>
<comment type="catalytic activity">
    <reaction evidence="13">
        <text>UMP + ATP = UDP + ADP</text>
        <dbReference type="Rhea" id="RHEA:24400"/>
        <dbReference type="ChEBI" id="CHEBI:30616"/>
        <dbReference type="ChEBI" id="CHEBI:57865"/>
        <dbReference type="ChEBI" id="CHEBI:58223"/>
        <dbReference type="ChEBI" id="CHEBI:456216"/>
        <dbReference type="EC" id="2.7.4.22"/>
    </reaction>
</comment>
<keyword evidence="11" id="KW-0665">Pyrimidine biosynthesis</keyword>
<dbReference type="SUPFAM" id="SSF53633">
    <property type="entry name" value="Carbamate kinase-like"/>
    <property type="match status" value="1"/>
</dbReference>
<evidence type="ECO:0000256" key="1">
    <source>
        <dbReference type="ARBA" id="ARBA00004496"/>
    </source>
</evidence>
<dbReference type="PIRSF" id="PIRSF005650">
    <property type="entry name" value="Uridylate_kin"/>
    <property type="match status" value="1"/>
</dbReference>
<dbReference type="Gene3D" id="3.40.1160.10">
    <property type="entry name" value="Acetylglutamate kinase-like"/>
    <property type="match status" value="1"/>
</dbReference>
<dbReference type="GO" id="GO:0044210">
    <property type="term" value="P:'de novo' CTP biosynthetic process"/>
    <property type="evidence" value="ECO:0007669"/>
    <property type="project" value="UniProtKB-UniPathway"/>
</dbReference>
<evidence type="ECO:0000256" key="2">
    <source>
        <dbReference type="ARBA" id="ARBA00004791"/>
    </source>
</evidence>